<keyword evidence="1" id="KW-0472">Membrane</keyword>
<dbReference type="InterPro" id="IPR036215">
    <property type="entry name" value="TM0957-like_sf"/>
</dbReference>
<evidence type="ECO:0000313" key="2">
    <source>
        <dbReference type="EMBL" id="SHF86863.1"/>
    </source>
</evidence>
<proteinExistence type="predicted"/>
<dbReference type="STRING" id="468056.SAMN05443549_101635"/>
<keyword evidence="2" id="KW-0449">Lipoprotein</keyword>
<feature type="transmembrane region" description="Helical" evidence="1">
    <location>
        <begin position="6"/>
        <end position="25"/>
    </location>
</feature>
<keyword evidence="1" id="KW-0812">Transmembrane</keyword>
<reference evidence="3" key="1">
    <citation type="submission" date="2016-11" db="EMBL/GenBank/DDBJ databases">
        <authorList>
            <person name="Varghese N."/>
            <person name="Submissions S."/>
        </authorList>
    </citation>
    <scope>NUCLEOTIDE SEQUENCE [LARGE SCALE GENOMIC DNA]</scope>
    <source>
        <strain evidence="3">DSM 19978</strain>
    </source>
</reference>
<dbReference type="Gene3D" id="2.40.50.420">
    <property type="entry name" value="Envelope glycoprotein gp160, DUF2291, alpha/beta domain"/>
    <property type="match status" value="1"/>
</dbReference>
<keyword evidence="3" id="KW-1185">Reference proteome</keyword>
<sequence>MLQKTIKYFLILLFFGLLLYNAVYFKKISEMQVSKIETVFDAKAYAKTYLLEKIPAAKKEAVAVSDLLSAMKTDSKKAFTNFSHFQNEGDTKYFFVKGEGKVTAIDEEFVTLKTASGEEIKLAIQYIFGNTSRDCSGLISIDDFSNTMDLNNVSEEINKLIKAEIVAPFKAKVQEGNTVSFLGGIELSQSNPKTDKMEIVPLQLEINSK</sequence>
<dbReference type="Pfam" id="PF10054">
    <property type="entry name" value="DUF2291"/>
    <property type="match status" value="1"/>
</dbReference>
<dbReference type="AlphaFoldDB" id="A0A1M5F5P5"/>
<gene>
    <name evidence="2" type="ORF">SAMN05443549_101635</name>
</gene>
<dbReference type="OrthoDB" id="1425705at2"/>
<dbReference type="SUPFAM" id="SSF141318">
    <property type="entry name" value="TM0957-like"/>
    <property type="match status" value="1"/>
</dbReference>
<dbReference type="EMBL" id="FQWB01000001">
    <property type="protein sequence ID" value="SHF86863.1"/>
    <property type="molecule type" value="Genomic_DNA"/>
</dbReference>
<name>A0A1M5F5P5_9FLAO</name>
<dbReference type="Proteomes" id="UP000184516">
    <property type="component" value="Unassembled WGS sequence"/>
</dbReference>
<protein>
    <submittedName>
        <fullName evidence="2">Predicted lipoprotein</fullName>
    </submittedName>
</protein>
<evidence type="ECO:0000313" key="3">
    <source>
        <dbReference type="Proteomes" id="UP000184516"/>
    </source>
</evidence>
<dbReference type="Gene3D" id="1.10.10.1260">
    <property type="entry name" value="Envelope glycoprotein gp160, DUF2291, helical domain"/>
    <property type="match status" value="1"/>
</dbReference>
<dbReference type="RefSeq" id="WP_073367848.1">
    <property type="nucleotide sequence ID" value="NZ_FQWB01000001.1"/>
</dbReference>
<dbReference type="InterPro" id="IPR014582">
    <property type="entry name" value="UCP033535_lipo"/>
</dbReference>
<organism evidence="2 3">
    <name type="scientific">Flavobacterium fluvii</name>
    <dbReference type="NCBI Taxonomy" id="468056"/>
    <lineage>
        <taxon>Bacteria</taxon>
        <taxon>Pseudomonadati</taxon>
        <taxon>Bacteroidota</taxon>
        <taxon>Flavobacteriia</taxon>
        <taxon>Flavobacteriales</taxon>
        <taxon>Flavobacteriaceae</taxon>
        <taxon>Flavobacterium</taxon>
    </lineage>
</organism>
<evidence type="ECO:0000256" key="1">
    <source>
        <dbReference type="SAM" id="Phobius"/>
    </source>
</evidence>
<keyword evidence="1" id="KW-1133">Transmembrane helix</keyword>
<accession>A0A1M5F5P5</accession>